<dbReference type="EMBL" id="CP109441">
    <property type="protein sequence ID" value="WUV44117.1"/>
    <property type="molecule type" value="Genomic_DNA"/>
</dbReference>
<dbReference type="RefSeq" id="WP_327097471.1">
    <property type="nucleotide sequence ID" value="NZ_CP109149.1"/>
</dbReference>
<keyword evidence="1" id="KW-1133">Transmembrane helix</keyword>
<protein>
    <submittedName>
        <fullName evidence="2">Uncharacterized protein</fullName>
    </submittedName>
</protein>
<accession>A0ABZ1YLK5</accession>
<organism evidence="2 3">
    <name type="scientific">Nocardia vinacea</name>
    <dbReference type="NCBI Taxonomy" id="96468"/>
    <lineage>
        <taxon>Bacteria</taxon>
        <taxon>Bacillati</taxon>
        <taxon>Actinomycetota</taxon>
        <taxon>Actinomycetes</taxon>
        <taxon>Mycobacteriales</taxon>
        <taxon>Nocardiaceae</taxon>
        <taxon>Nocardia</taxon>
    </lineage>
</organism>
<proteinExistence type="predicted"/>
<evidence type="ECO:0000256" key="1">
    <source>
        <dbReference type="SAM" id="Phobius"/>
    </source>
</evidence>
<keyword evidence="1" id="KW-0472">Membrane</keyword>
<reference evidence="2" key="1">
    <citation type="submission" date="2022-10" db="EMBL/GenBank/DDBJ databases">
        <title>The complete genomes of actinobacterial strains from the NBC collection.</title>
        <authorList>
            <person name="Joergensen T.S."/>
            <person name="Alvarez Arevalo M."/>
            <person name="Sterndorff E.B."/>
            <person name="Faurdal D."/>
            <person name="Vuksanovic O."/>
            <person name="Mourched A.-S."/>
            <person name="Charusanti P."/>
            <person name="Shaw S."/>
            <person name="Blin K."/>
            <person name="Weber T."/>
        </authorList>
    </citation>
    <scope>NUCLEOTIDE SEQUENCE</scope>
    <source>
        <strain evidence="2">NBC_01482</strain>
    </source>
</reference>
<name>A0ABZ1YLK5_9NOCA</name>
<feature type="transmembrane region" description="Helical" evidence="1">
    <location>
        <begin position="16"/>
        <end position="35"/>
    </location>
</feature>
<evidence type="ECO:0000313" key="2">
    <source>
        <dbReference type="EMBL" id="WUV44117.1"/>
    </source>
</evidence>
<keyword evidence="3" id="KW-1185">Reference proteome</keyword>
<sequence>MLIDDFEQISDLASTPLQFILDGIVGDIYLMLWFLKFGSSSIR</sequence>
<gene>
    <name evidence="2" type="ORF">OG563_33780</name>
</gene>
<evidence type="ECO:0000313" key="3">
    <source>
        <dbReference type="Proteomes" id="UP001432062"/>
    </source>
</evidence>
<keyword evidence="1" id="KW-0812">Transmembrane</keyword>
<dbReference type="Proteomes" id="UP001432062">
    <property type="component" value="Chromosome"/>
</dbReference>